<reference evidence="2" key="1">
    <citation type="journal article" date="2019" name="Int. J. Syst. Evol. Microbiol.">
        <title>The Global Catalogue of Microorganisms (GCM) 10K type strain sequencing project: providing services to taxonomists for standard genome sequencing and annotation.</title>
        <authorList>
            <consortium name="The Broad Institute Genomics Platform"/>
            <consortium name="The Broad Institute Genome Sequencing Center for Infectious Disease"/>
            <person name="Wu L."/>
            <person name="Ma J."/>
        </authorList>
    </citation>
    <scope>NUCLEOTIDE SEQUENCE [LARGE SCALE GENOMIC DNA]</scope>
    <source>
        <strain evidence="2">CGMCC 1.6375</strain>
    </source>
</reference>
<keyword evidence="2" id="KW-1185">Reference proteome</keyword>
<accession>A0ABQ2HI73</accession>
<protein>
    <submittedName>
        <fullName evidence="1">Uncharacterized protein</fullName>
    </submittedName>
</protein>
<name>A0ABQ2HI73_9BACT</name>
<dbReference type="EMBL" id="BMLI01000001">
    <property type="protein sequence ID" value="GGM82611.1"/>
    <property type="molecule type" value="Genomic_DNA"/>
</dbReference>
<proteinExistence type="predicted"/>
<comment type="caution">
    <text evidence="1">The sequence shown here is derived from an EMBL/GenBank/DDBJ whole genome shotgun (WGS) entry which is preliminary data.</text>
</comment>
<gene>
    <name evidence="1" type="ORF">GCM10010967_12830</name>
</gene>
<organism evidence="1 2">
    <name type="scientific">Dyadobacter beijingensis</name>
    <dbReference type="NCBI Taxonomy" id="365489"/>
    <lineage>
        <taxon>Bacteria</taxon>
        <taxon>Pseudomonadati</taxon>
        <taxon>Bacteroidota</taxon>
        <taxon>Cytophagia</taxon>
        <taxon>Cytophagales</taxon>
        <taxon>Spirosomataceae</taxon>
        <taxon>Dyadobacter</taxon>
    </lineage>
</organism>
<evidence type="ECO:0000313" key="2">
    <source>
        <dbReference type="Proteomes" id="UP000632339"/>
    </source>
</evidence>
<evidence type="ECO:0000313" key="1">
    <source>
        <dbReference type="EMBL" id="GGM82611.1"/>
    </source>
</evidence>
<dbReference type="RefSeq" id="WP_026351143.1">
    <property type="nucleotide sequence ID" value="NZ_BMLI01000001.1"/>
</dbReference>
<dbReference type="Proteomes" id="UP000632339">
    <property type="component" value="Unassembled WGS sequence"/>
</dbReference>
<sequence>MLGFILGCKSEPEPAKPSALERPYLRKLTVAGAKEVTLDHTARTIQIVFPATYKSDEMELVMELIDGVSVSHTDPVKNFGFRGFRPIPLLILNNYSQQYDTYTIYVDAEGEMDAYLREDLFLTENGTVVAPIVFTSGIGTVPERPSEVEEMIAWLGDTKNAKPAIRNTGSGLFEFDNAYNLVPSESIDLSFKYKEQNFQFKEKQKLTQWIVRVAIDSASTWWNSLSKNVAMNVGGGCFLPQNKYEIKLQNLTNVTTIQTEYKGTQQLGFKIPDNVKDGNYYVGIYEGSTLISKSIFNVANDPKIRGFQQVWTETTNDITPIALDAGRFEPIVSSAGKEINVNPYPMFTANVSGGSITADKLPKLRLSANGSAYELEPKMKEDRRFGDGAVVLYYAAYTLPGNIAPGNYAMRLNFRDGGVTEPFCKFLEIK</sequence>